<dbReference type="RefSeq" id="WP_150558885.1">
    <property type="nucleotide sequence ID" value="NZ_CABPST010000002.1"/>
</dbReference>
<feature type="region of interest" description="Disordered" evidence="1">
    <location>
        <begin position="102"/>
        <end position="170"/>
    </location>
</feature>
<evidence type="ECO:0000313" key="2">
    <source>
        <dbReference type="EMBL" id="VVE87576.1"/>
    </source>
</evidence>
<proteinExistence type="predicted"/>
<dbReference type="InterPro" id="IPR036388">
    <property type="entry name" value="WH-like_DNA-bd_sf"/>
</dbReference>
<dbReference type="Gene3D" id="1.10.10.10">
    <property type="entry name" value="Winged helix-like DNA-binding domain superfamily/Winged helix DNA-binding domain"/>
    <property type="match status" value="1"/>
</dbReference>
<evidence type="ECO:0000313" key="3">
    <source>
        <dbReference type="Proteomes" id="UP000382040"/>
    </source>
</evidence>
<name>A0A5E5BQK6_9BURK</name>
<organism evidence="2 3">
    <name type="scientific">Pandoraea bronchicola</name>
    <dbReference type="NCBI Taxonomy" id="2508287"/>
    <lineage>
        <taxon>Bacteria</taxon>
        <taxon>Pseudomonadati</taxon>
        <taxon>Pseudomonadota</taxon>
        <taxon>Betaproteobacteria</taxon>
        <taxon>Burkholderiales</taxon>
        <taxon>Burkholderiaceae</taxon>
        <taxon>Pandoraea</taxon>
    </lineage>
</organism>
<dbReference type="OrthoDB" id="5526813at2"/>
<feature type="compositionally biased region" description="Basic and acidic residues" evidence="1">
    <location>
        <begin position="124"/>
        <end position="145"/>
    </location>
</feature>
<reference evidence="2 3" key="1">
    <citation type="submission" date="2019-08" db="EMBL/GenBank/DDBJ databases">
        <authorList>
            <person name="Peeters C."/>
        </authorList>
    </citation>
    <scope>NUCLEOTIDE SEQUENCE [LARGE SCALE GENOMIC DNA]</scope>
    <source>
        <strain evidence="2 3">LMG 20603</strain>
    </source>
</reference>
<dbReference type="AlphaFoldDB" id="A0A5E5BQK6"/>
<dbReference type="EMBL" id="CABPST010000002">
    <property type="protein sequence ID" value="VVE87576.1"/>
    <property type="molecule type" value="Genomic_DNA"/>
</dbReference>
<keyword evidence="3" id="KW-1185">Reference proteome</keyword>
<gene>
    <name evidence="2" type="ORF">PBR20603_01512</name>
</gene>
<dbReference type="Proteomes" id="UP000382040">
    <property type="component" value="Unassembled WGS sequence"/>
</dbReference>
<evidence type="ECO:0000256" key="1">
    <source>
        <dbReference type="SAM" id="MobiDB-lite"/>
    </source>
</evidence>
<sequence length="261" mass="28263">MSARVMGMVFERYPTGGGEMLLALKLADNAHDDGTHIFPSVATMASRTRQSERAVQYQLRRMQKSGWLVLVRPAVGGRGQSGMPAEYRINPAWINGAELAPISDDDTDEQKGADSAPNNSVERVQSEAEKGATGDGKGANHDVKGCKAFAPEPSVEPSVNRKGTVSGARGTRLPDDWVLTKALGDWALKEQPTWNADHVRRVADKFKDYWGAKAGEKGRKTDWDATWRNWVRNESALTTGAANGASSEGFGKRSYGTGGKL</sequence>
<accession>A0A5E5BQK6</accession>
<protein>
    <submittedName>
        <fullName evidence="2">Helix-turn-helix domain-containing protein</fullName>
    </submittedName>
</protein>
<feature type="region of interest" description="Disordered" evidence="1">
    <location>
        <begin position="238"/>
        <end position="261"/>
    </location>
</feature>